<dbReference type="AlphaFoldDB" id="A0A0K8MFG0"/>
<keyword evidence="1" id="KW-0812">Transmembrane</keyword>
<comment type="caution">
    <text evidence="2">The sequence shown here is derived from an EMBL/GenBank/DDBJ whole genome shotgun (WGS) entry which is preliminary data.</text>
</comment>
<gene>
    <name evidence="2" type="ORF">Cva_01278</name>
</gene>
<name>A0A0K8MFG0_9PROT</name>
<evidence type="ECO:0000313" key="3">
    <source>
        <dbReference type="Proteomes" id="UP000036771"/>
    </source>
</evidence>
<dbReference type="EMBL" id="BBVC01000071">
    <property type="protein sequence ID" value="GAO98614.1"/>
    <property type="molecule type" value="Genomic_DNA"/>
</dbReference>
<dbReference type="Proteomes" id="UP000036771">
    <property type="component" value="Unassembled WGS sequence"/>
</dbReference>
<organism evidence="2 3">
    <name type="scientific">Caedimonas varicaedens</name>
    <dbReference type="NCBI Taxonomy" id="1629334"/>
    <lineage>
        <taxon>Bacteria</taxon>
        <taxon>Pseudomonadati</taxon>
        <taxon>Pseudomonadota</taxon>
        <taxon>Alphaproteobacteria</taxon>
        <taxon>Holosporales</taxon>
        <taxon>Caedimonadaceae</taxon>
        <taxon>Caedimonas</taxon>
    </lineage>
</organism>
<accession>A0A0K8MFG0</accession>
<keyword evidence="3" id="KW-1185">Reference proteome</keyword>
<sequence length="49" mass="5352">MIWLQYGLIGVELPTVAKILIVFGLGFGGSWLLSEKILLRIPGLQKVLG</sequence>
<keyword evidence="1" id="KW-0472">Membrane</keyword>
<reference evidence="2 3" key="1">
    <citation type="submission" date="2015-03" db="EMBL/GenBank/DDBJ databases">
        <title>Caedibacter varicaedens, whole genome shotgun sequence.</title>
        <authorList>
            <person name="Suzuki H."/>
            <person name="Dapper A.L."/>
            <person name="Gibson A.K."/>
            <person name="Jackson C."/>
            <person name="Lee H."/>
            <person name="Pejaver V.R."/>
            <person name="Doak T."/>
            <person name="Lynch M."/>
        </authorList>
    </citation>
    <scope>NUCLEOTIDE SEQUENCE [LARGE SCALE GENOMIC DNA]</scope>
</reference>
<evidence type="ECO:0000256" key="1">
    <source>
        <dbReference type="SAM" id="Phobius"/>
    </source>
</evidence>
<evidence type="ECO:0000313" key="2">
    <source>
        <dbReference type="EMBL" id="GAO98614.1"/>
    </source>
</evidence>
<protein>
    <submittedName>
        <fullName evidence="2">Uncharacterized protein</fullName>
    </submittedName>
</protein>
<dbReference type="STRING" id="1629334.Cva_01278"/>
<feature type="transmembrane region" description="Helical" evidence="1">
    <location>
        <begin position="15"/>
        <end position="33"/>
    </location>
</feature>
<proteinExistence type="predicted"/>
<keyword evidence="1" id="KW-1133">Transmembrane helix</keyword>